<organism evidence="2 3">
    <name type="scientific">Chondromyces apiculatus DSM 436</name>
    <dbReference type="NCBI Taxonomy" id="1192034"/>
    <lineage>
        <taxon>Bacteria</taxon>
        <taxon>Pseudomonadati</taxon>
        <taxon>Myxococcota</taxon>
        <taxon>Polyangia</taxon>
        <taxon>Polyangiales</taxon>
        <taxon>Polyangiaceae</taxon>
        <taxon>Chondromyces</taxon>
    </lineage>
</organism>
<name>A0A017SWY3_9BACT</name>
<gene>
    <name evidence="2" type="ORF">CAP_8648</name>
</gene>
<protein>
    <recommendedName>
        <fullName evidence="4">Tox-MPTase3 domain-containing protein</fullName>
    </recommendedName>
</protein>
<accession>A0A017SWY3</accession>
<feature type="region of interest" description="Disordered" evidence="1">
    <location>
        <begin position="1"/>
        <end position="22"/>
    </location>
</feature>
<dbReference type="RefSeq" id="WP_044250018.1">
    <property type="nucleotide sequence ID" value="NZ_ASRX01000089.1"/>
</dbReference>
<feature type="compositionally biased region" description="Pro residues" evidence="1">
    <location>
        <begin position="13"/>
        <end position="22"/>
    </location>
</feature>
<proteinExistence type="predicted"/>
<keyword evidence="3" id="KW-1185">Reference proteome</keyword>
<reference evidence="2 3" key="1">
    <citation type="submission" date="2013-05" db="EMBL/GenBank/DDBJ databases">
        <title>Genome assembly of Chondromyces apiculatus DSM 436.</title>
        <authorList>
            <person name="Sharma G."/>
            <person name="Khatri I."/>
            <person name="Kaur C."/>
            <person name="Mayilraj S."/>
            <person name="Subramanian S."/>
        </authorList>
    </citation>
    <scope>NUCLEOTIDE SEQUENCE [LARGE SCALE GENOMIC DNA]</scope>
    <source>
        <strain evidence="2 3">DSM 436</strain>
    </source>
</reference>
<dbReference type="EMBL" id="ASRX01000089">
    <property type="protein sequence ID" value="EYF01090.1"/>
    <property type="molecule type" value="Genomic_DNA"/>
</dbReference>
<comment type="caution">
    <text evidence="2">The sequence shown here is derived from an EMBL/GenBank/DDBJ whole genome shotgun (WGS) entry which is preliminary data.</text>
</comment>
<evidence type="ECO:0000313" key="2">
    <source>
        <dbReference type="EMBL" id="EYF01090.1"/>
    </source>
</evidence>
<evidence type="ECO:0008006" key="4">
    <source>
        <dbReference type="Google" id="ProtNLM"/>
    </source>
</evidence>
<dbReference type="eggNOG" id="ENOG5033P94">
    <property type="taxonomic scope" value="Bacteria"/>
</dbReference>
<dbReference type="Proteomes" id="UP000019678">
    <property type="component" value="Unassembled WGS sequence"/>
</dbReference>
<evidence type="ECO:0000313" key="3">
    <source>
        <dbReference type="Proteomes" id="UP000019678"/>
    </source>
</evidence>
<dbReference type="OrthoDB" id="5298817at2"/>
<sequence>MIIINTTRSLRRGPPPSQPMPPHLVGQVQRGIDLLMTRILGCESCEQEFRTLPRGLSFTQIVNLGVYVNYHPANNTDWGWMDTGYPQDIVLTPLAIRMGRWAIAGTIVHEIAHLNGAPGGNDHAAEHTLSKCRLMSQNGPYDRNIVG</sequence>
<evidence type="ECO:0000256" key="1">
    <source>
        <dbReference type="SAM" id="MobiDB-lite"/>
    </source>
</evidence>
<dbReference type="AlphaFoldDB" id="A0A017SWY3"/>